<evidence type="ECO:0000259" key="7">
    <source>
        <dbReference type="PROSITE" id="PS51665"/>
    </source>
</evidence>
<evidence type="ECO:0000256" key="4">
    <source>
        <dbReference type="ARBA" id="ARBA00023212"/>
    </source>
</evidence>
<name>A0A0L0D798_THETB</name>
<keyword evidence="9" id="KW-1185">Reference proteome</keyword>
<accession>A0A0L0D798</accession>
<dbReference type="GO" id="GO:0005516">
    <property type="term" value="F:calmodulin binding"/>
    <property type="evidence" value="ECO:0007669"/>
    <property type="project" value="TreeGrafter"/>
</dbReference>
<dbReference type="STRING" id="461836.A0A0L0D798"/>
<evidence type="ECO:0000256" key="1">
    <source>
        <dbReference type="ARBA" id="ARBA00004138"/>
    </source>
</evidence>
<evidence type="ECO:0000256" key="5">
    <source>
        <dbReference type="ARBA" id="ARBA00023273"/>
    </source>
</evidence>
<dbReference type="GeneID" id="25563996"/>
<evidence type="ECO:0000256" key="3">
    <source>
        <dbReference type="ARBA" id="ARBA00022490"/>
    </source>
</evidence>
<gene>
    <name evidence="8" type="ORF">AMSG_04454</name>
</gene>
<dbReference type="GO" id="GO:0005929">
    <property type="term" value="C:cilium"/>
    <property type="evidence" value="ECO:0007669"/>
    <property type="project" value="UniProtKB-SubCell"/>
</dbReference>
<reference evidence="8 9" key="1">
    <citation type="submission" date="2010-05" db="EMBL/GenBank/DDBJ databases">
        <title>The Genome Sequence of Thecamonas trahens ATCC 50062.</title>
        <authorList>
            <consortium name="The Broad Institute Genome Sequencing Platform"/>
            <person name="Russ C."/>
            <person name="Cuomo C."/>
            <person name="Shea T."/>
            <person name="Young S.K."/>
            <person name="Zeng Q."/>
            <person name="Koehrsen M."/>
            <person name="Haas B."/>
            <person name="Borodovsky M."/>
            <person name="Guigo R."/>
            <person name="Alvarado L."/>
            <person name="Berlin A."/>
            <person name="Bochicchio J."/>
            <person name="Borenstein D."/>
            <person name="Chapman S."/>
            <person name="Chen Z."/>
            <person name="Freedman E."/>
            <person name="Gellesch M."/>
            <person name="Goldberg J."/>
            <person name="Griggs A."/>
            <person name="Gujja S."/>
            <person name="Heilman E."/>
            <person name="Heiman D."/>
            <person name="Hepburn T."/>
            <person name="Howarth C."/>
            <person name="Jen D."/>
            <person name="Larson L."/>
            <person name="Mehta T."/>
            <person name="Park D."/>
            <person name="Pearson M."/>
            <person name="Roberts A."/>
            <person name="Saif S."/>
            <person name="Shenoy N."/>
            <person name="Sisk P."/>
            <person name="Stolte C."/>
            <person name="Sykes S."/>
            <person name="Thomson T."/>
            <person name="Walk T."/>
            <person name="White J."/>
            <person name="Yandava C."/>
            <person name="Burger G."/>
            <person name="Gray M.W."/>
            <person name="Holland P.W.H."/>
            <person name="King N."/>
            <person name="Lang F.B.F."/>
            <person name="Roger A.J."/>
            <person name="Ruiz-Trillo I."/>
            <person name="Lander E."/>
            <person name="Nusbaum C."/>
        </authorList>
    </citation>
    <scope>NUCLEOTIDE SEQUENCE [LARGE SCALE GENOMIC DNA]</scope>
    <source>
        <strain evidence="8 9">ATCC 50062</strain>
    </source>
</reference>
<feature type="domain" description="Enkurin" evidence="7">
    <location>
        <begin position="173"/>
        <end position="267"/>
    </location>
</feature>
<feature type="region of interest" description="Disordered" evidence="6">
    <location>
        <begin position="1"/>
        <end position="22"/>
    </location>
</feature>
<protein>
    <submittedName>
        <fullName evidence="8">Enkurin</fullName>
    </submittedName>
</protein>
<keyword evidence="3" id="KW-0963">Cytoplasm</keyword>
<evidence type="ECO:0000313" key="8">
    <source>
        <dbReference type="EMBL" id="KNC48224.1"/>
    </source>
</evidence>
<dbReference type="AlphaFoldDB" id="A0A0L0D798"/>
<dbReference type="InterPro" id="IPR027012">
    <property type="entry name" value="Enkurin_dom"/>
</dbReference>
<evidence type="ECO:0000313" key="9">
    <source>
        <dbReference type="Proteomes" id="UP000054408"/>
    </source>
</evidence>
<feature type="region of interest" description="Disordered" evidence="6">
    <location>
        <begin position="88"/>
        <end position="129"/>
    </location>
</feature>
<dbReference type="Pfam" id="PF13864">
    <property type="entry name" value="Enkurin"/>
    <property type="match status" value="1"/>
</dbReference>
<feature type="compositionally biased region" description="Polar residues" evidence="6">
    <location>
        <begin position="1"/>
        <end position="17"/>
    </location>
</feature>
<dbReference type="PANTHER" id="PTHR21490:SF0">
    <property type="entry name" value="ENKURIN"/>
    <property type="match status" value="1"/>
</dbReference>
<dbReference type="InterPro" id="IPR052102">
    <property type="entry name" value="Enkurin_domain-protein"/>
</dbReference>
<dbReference type="EMBL" id="GL349450">
    <property type="protein sequence ID" value="KNC48224.1"/>
    <property type="molecule type" value="Genomic_DNA"/>
</dbReference>
<dbReference type="GO" id="GO:0005856">
    <property type="term" value="C:cytoskeleton"/>
    <property type="evidence" value="ECO:0007669"/>
    <property type="project" value="UniProtKB-SubCell"/>
</dbReference>
<comment type="subcellular location">
    <subcellularLocation>
        <location evidence="1">Cell projection</location>
        <location evidence="1">Cilium</location>
    </subcellularLocation>
    <subcellularLocation>
        <location evidence="2">Cytoplasm</location>
        <location evidence="2">Cytoskeleton</location>
    </subcellularLocation>
</comment>
<dbReference type="RefSeq" id="XP_013758793.1">
    <property type="nucleotide sequence ID" value="XM_013903339.1"/>
</dbReference>
<proteinExistence type="predicted"/>
<dbReference type="eggNOG" id="ENOG502QT8E">
    <property type="taxonomic scope" value="Eukaryota"/>
</dbReference>
<dbReference type="PROSITE" id="PS51665">
    <property type="entry name" value="ENKURIN"/>
    <property type="match status" value="1"/>
</dbReference>
<sequence length="267" mass="29016">MSGTGESVYNLIPTETYQPPAAPRYVSRHSKTVKADFKRKVGVARVGDSTLIGVKQGVPQVRHSRIKSHATIGEAKTPLRKPTNFLRAHEKEPVVAPPSPYNYPDGRGRTGPLRRPPVPAPSDSPKLGTVTTKNFVTANAVEAILAVPPAPRDAGAVRYSTKPEYGRVPEYLETVKAEVDAEYRYVAGMQDAGVPRPAASVSLLDPAEIDELRTGLQAKWDALNARYQKIIHADTIQQVARKEALEAEMDAVEADLAALSAEFVFVQ</sequence>
<dbReference type="OrthoDB" id="2123594at2759"/>
<dbReference type="Proteomes" id="UP000054408">
    <property type="component" value="Unassembled WGS sequence"/>
</dbReference>
<organism evidence="8 9">
    <name type="scientific">Thecamonas trahens ATCC 50062</name>
    <dbReference type="NCBI Taxonomy" id="461836"/>
    <lineage>
        <taxon>Eukaryota</taxon>
        <taxon>Apusozoa</taxon>
        <taxon>Apusomonadida</taxon>
        <taxon>Apusomonadidae</taxon>
        <taxon>Thecamonas</taxon>
    </lineage>
</organism>
<dbReference type="OMA" id="RGSYKPD"/>
<evidence type="ECO:0000256" key="2">
    <source>
        <dbReference type="ARBA" id="ARBA00004245"/>
    </source>
</evidence>
<evidence type="ECO:0000256" key="6">
    <source>
        <dbReference type="SAM" id="MobiDB-lite"/>
    </source>
</evidence>
<keyword evidence="5" id="KW-0966">Cell projection</keyword>
<dbReference type="PANTHER" id="PTHR21490">
    <property type="entry name" value="ENKURIN-RELATED"/>
    <property type="match status" value="1"/>
</dbReference>
<keyword evidence="4" id="KW-0206">Cytoskeleton</keyword>